<comment type="similarity">
    <text evidence="1">Belongs to the LysR transcriptional regulatory family.</text>
</comment>
<dbReference type="Gene3D" id="1.10.10.10">
    <property type="entry name" value="Winged helix-like DNA-binding domain superfamily/Winged helix DNA-binding domain"/>
    <property type="match status" value="1"/>
</dbReference>
<dbReference type="PANTHER" id="PTHR30126:SF91">
    <property type="entry name" value="LYSR FAMILY TRANSCRIPTIONAL REGULATOR"/>
    <property type="match status" value="1"/>
</dbReference>
<evidence type="ECO:0000256" key="4">
    <source>
        <dbReference type="ARBA" id="ARBA00023163"/>
    </source>
</evidence>
<keyword evidence="2" id="KW-0805">Transcription regulation</keyword>
<reference evidence="6" key="1">
    <citation type="submission" date="2021-12" db="EMBL/GenBank/DDBJ databases">
        <title>Enterovibrio ZSDZ35 sp. nov. and Enterovibrio ZSDZ42 sp. nov., isolated from coastal seawater in Qingdao.</title>
        <authorList>
            <person name="Zhang P."/>
        </authorList>
    </citation>
    <scope>NUCLEOTIDE SEQUENCE</scope>
    <source>
        <strain evidence="6">ZSDZ35</strain>
    </source>
</reference>
<dbReference type="SUPFAM" id="SSF53850">
    <property type="entry name" value="Periplasmic binding protein-like II"/>
    <property type="match status" value="1"/>
</dbReference>
<dbReference type="SUPFAM" id="SSF46785">
    <property type="entry name" value="Winged helix' DNA-binding domain"/>
    <property type="match status" value="1"/>
</dbReference>
<dbReference type="Pfam" id="PF03466">
    <property type="entry name" value="LysR_substrate"/>
    <property type="match status" value="1"/>
</dbReference>
<evidence type="ECO:0000313" key="7">
    <source>
        <dbReference type="Proteomes" id="UP001149821"/>
    </source>
</evidence>
<organism evidence="6 7">
    <name type="scientific">Enterovibrio qingdaonensis</name>
    <dbReference type="NCBI Taxonomy" id="2899818"/>
    <lineage>
        <taxon>Bacteria</taxon>
        <taxon>Pseudomonadati</taxon>
        <taxon>Pseudomonadota</taxon>
        <taxon>Gammaproteobacteria</taxon>
        <taxon>Vibrionales</taxon>
        <taxon>Vibrionaceae</taxon>
        <taxon>Enterovibrio</taxon>
    </lineage>
</organism>
<keyword evidence="7" id="KW-1185">Reference proteome</keyword>
<dbReference type="EMBL" id="JAJUBB010000004">
    <property type="protein sequence ID" value="MDD1780952.1"/>
    <property type="molecule type" value="Genomic_DNA"/>
</dbReference>
<dbReference type="PROSITE" id="PS50931">
    <property type="entry name" value="HTH_LYSR"/>
    <property type="match status" value="1"/>
</dbReference>
<dbReference type="InterPro" id="IPR036390">
    <property type="entry name" value="WH_DNA-bd_sf"/>
</dbReference>
<feature type="domain" description="HTH lysR-type" evidence="5">
    <location>
        <begin position="3"/>
        <end position="60"/>
    </location>
</feature>
<name>A0ABT5QIY5_9GAMM</name>
<dbReference type="CDD" id="cd05466">
    <property type="entry name" value="PBP2_LTTR_substrate"/>
    <property type="match status" value="1"/>
</dbReference>
<keyword evidence="3" id="KW-0238">DNA-binding</keyword>
<dbReference type="PANTHER" id="PTHR30126">
    <property type="entry name" value="HTH-TYPE TRANSCRIPTIONAL REGULATOR"/>
    <property type="match status" value="1"/>
</dbReference>
<dbReference type="Gene3D" id="3.40.190.290">
    <property type="match status" value="1"/>
</dbReference>
<evidence type="ECO:0000256" key="2">
    <source>
        <dbReference type="ARBA" id="ARBA00023015"/>
    </source>
</evidence>
<dbReference type="Pfam" id="PF00126">
    <property type="entry name" value="HTH_1"/>
    <property type="match status" value="1"/>
</dbReference>
<dbReference type="InterPro" id="IPR000847">
    <property type="entry name" value="LysR_HTH_N"/>
</dbReference>
<dbReference type="InterPro" id="IPR036388">
    <property type="entry name" value="WH-like_DNA-bd_sf"/>
</dbReference>
<proteinExistence type="inferred from homology"/>
<comment type="caution">
    <text evidence="6">The sequence shown here is derived from an EMBL/GenBank/DDBJ whole genome shotgun (WGS) entry which is preliminary data.</text>
</comment>
<gene>
    <name evidence="6" type="ORF">LRP49_07020</name>
</gene>
<accession>A0ABT5QIY5</accession>
<evidence type="ECO:0000256" key="1">
    <source>
        <dbReference type="ARBA" id="ARBA00009437"/>
    </source>
</evidence>
<evidence type="ECO:0000259" key="5">
    <source>
        <dbReference type="PROSITE" id="PS50931"/>
    </source>
</evidence>
<dbReference type="Proteomes" id="UP001149821">
    <property type="component" value="Unassembled WGS sequence"/>
</dbReference>
<dbReference type="RefSeq" id="WP_274141215.1">
    <property type="nucleotide sequence ID" value="NZ_JAJUBB010000004.1"/>
</dbReference>
<evidence type="ECO:0000256" key="3">
    <source>
        <dbReference type="ARBA" id="ARBA00023125"/>
    </source>
</evidence>
<dbReference type="InterPro" id="IPR005119">
    <property type="entry name" value="LysR_subst-bd"/>
</dbReference>
<evidence type="ECO:0000313" key="6">
    <source>
        <dbReference type="EMBL" id="MDD1780952.1"/>
    </source>
</evidence>
<sequence>MNWTLDQLRAFVVSAELGSFSAAGRRLGKVQSRISSAIADLEVDLGFDLFDRSGKYPTLTDGGKELLVEATAVLNQCERLQAMAEKVSNHDETSLSITCDEAISIEAFDKFIIDIAEKYPGLKLTVTNGSRDDIATAVVECRADIGITFRQSELSPALEFESIGHLSNVLVISPHHPLAKKKRLTLKDLQPLRQLVICDKKGTGRGTPLTPDYWHIDSYFFISELVMHGLGWAIIPDHVANSSWYDGSLKIYPVSQLGQSVVMEVGLVKRRDKPLSPISSWLLQQMKTRFDGR</sequence>
<keyword evidence="4" id="KW-0804">Transcription</keyword>
<protein>
    <submittedName>
        <fullName evidence="6">LysR family transcriptional regulator</fullName>
    </submittedName>
</protein>